<dbReference type="RefSeq" id="WP_303306138.1">
    <property type="nucleotide sequence ID" value="NZ_JAODOP010000004.1"/>
</dbReference>
<sequence>MKTIIITGGTGLIGKELTLYLLKEGYNVVISSRGTNKEEFISANQLQEYEGNLEVLELDYFKNSSINSFVEGLVRLNICPDSIIHNARSLDTLKIEENGQSSVENLLSEFRMGIVGPYELNNSILNSSIGNKLKNIIVISSIYGIVGPTPSLYKDFKRQSPIQYGITKAAQIHLTKELAVRLADRGIRVNAISYGGVEGRADEKFKERYSKFTPLKRMLNTKEVIKPVGFLLSDGASGMTGHNLIVDGGWTIW</sequence>
<dbReference type="PANTHER" id="PTHR42760:SF133">
    <property type="entry name" value="3-OXOACYL-[ACYL-CARRIER-PROTEIN] REDUCTASE"/>
    <property type="match status" value="1"/>
</dbReference>
<dbReference type="PANTHER" id="PTHR42760">
    <property type="entry name" value="SHORT-CHAIN DEHYDROGENASES/REDUCTASES FAMILY MEMBER"/>
    <property type="match status" value="1"/>
</dbReference>
<evidence type="ECO:0000256" key="1">
    <source>
        <dbReference type="ARBA" id="ARBA00006484"/>
    </source>
</evidence>
<evidence type="ECO:0000313" key="4">
    <source>
        <dbReference type="Proteomes" id="UP001337305"/>
    </source>
</evidence>
<dbReference type="InterPro" id="IPR002347">
    <property type="entry name" value="SDR_fam"/>
</dbReference>
<dbReference type="InterPro" id="IPR036291">
    <property type="entry name" value="NAD(P)-bd_dom_sf"/>
</dbReference>
<dbReference type="Proteomes" id="UP001337305">
    <property type="component" value="Unassembled WGS sequence"/>
</dbReference>
<evidence type="ECO:0000256" key="2">
    <source>
        <dbReference type="ARBA" id="ARBA00023002"/>
    </source>
</evidence>
<dbReference type="Pfam" id="PF13561">
    <property type="entry name" value="adh_short_C2"/>
    <property type="match status" value="1"/>
</dbReference>
<keyword evidence="2" id="KW-0560">Oxidoreductase</keyword>
<dbReference type="PRINTS" id="PR00081">
    <property type="entry name" value="GDHRDH"/>
</dbReference>
<dbReference type="EMBL" id="JAODOP010000004">
    <property type="protein sequence ID" value="MEF3833799.1"/>
    <property type="molecule type" value="Genomic_DNA"/>
</dbReference>
<protein>
    <submittedName>
        <fullName evidence="3">SDR family oxidoreductase</fullName>
    </submittedName>
</protein>
<evidence type="ECO:0000313" key="3">
    <source>
        <dbReference type="EMBL" id="MEF3833799.1"/>
    </source>
</evidence>
<keyword evidence="4" id="KW-1185">Reference proteome</keyword>
<accession>A0ABU7XTG0</accession>
<reference evidence="3 4" key="1">
    <citation type="submission" date="2022-09" db="EMBL/GenBank/DDBJ databases">
        <title>Genome sequencing of Flavivirga sp. MEBiC05379.</title>
        <authorList>
            <person name="Oh H.-M."/>
            <person name="Kwon K.K."/>
            <person name="Park M.J."/>
            <person name="Yang S.-H."/>
        </authorList>
    </citation>
    <scope>NUCLEOTIDE SEQUENCE [LARGE SCALE GENOMIC DNA]</scope>
    <source>
        <strain evidence="3 4">MEBiC05379</strain>
    </source>
</reference>
<dbReference type="SUPFAM" id="SSF51735">
    <property type="entry name" value="NAD(P)-binding Rossmann-fold domains"/>
    <property type="match status" value="1"/>
</dbReference>
<comment type="similarity">
    <text evidence="1">Belongs to the short-chain dehydrogenases/reductases (SDR) family.</text>
</comment>
<dbReference type="Gene3D" id="3.40.50.720">
    <property type="entry name" value="NAD(P)-binding Rossmann-like Domain"/>
    <property type="match status" value="1"/>
</dbReference>
<gene>
    <name evidence="3" type="ORF">N1F79_11710</name>
</gene>
<name>A0ABU7XTG0_9FLAO</name>
<organism evidence="3 4">
    <name type="scientific">Flavivirga spongiicola</name>
    <dbReference type="NCBI Taxonomy" id="421621"/>
    <lineage>
        <taxon>Bacteria</taxon>
        <taxon>Pseudomonadati</taxon>
        <taxon>Bacteroidota</taxon>
        <taxon>Flavobacteriia</taxon>
        <taxon>Flavobacteriales</taxon>
        <taxon>Flavobacteriaceae</taxon>
        <taxon>Flavivirga</taxon>
    </lineage>
</organism>
<proteinExistence type="inferred from homology"/>
<comment type="caution">
    <text evidence="3">The sequence shown here is derived from an EMBL/GenBank/DDBJ whole genome shotgun (WGS) entry which is preliminary data.</text>
</comment>